<reference evidence="1 2" key="2">
    <citation type="journal article" date="1989" name="Virology">
        <title>The primary structure of the lymphocytic choriomeningitis virus L gene encodes a putative RNA polymerase.</title>
        <authorList>
            <person name="Salvato M.S."/>
            <person name="Shimomaye E.M."/>
            <person name="Oldstone M.B.A."/>
        </authorList>
    </citation>
    <scope>NUCLEOTIDE SEQUENCE [LARGE SCALE GENOMIC DNA]</scope>
    <source>
        <strain evidence="1">Armstrong 53b</strain>
    </source>
</reference>
<evidence type="ECO:0000313" key="2">
    <source>
        <dbReference type="Proteomes" id="UP000204492"/>
    </source>
</evidence>
<reference evidence="2" key="1">
    <citation type="journal article" date="1988" name="Virology">
        <title>Virus-lymphocyte interactions. IV. Molecular characterization of LCMV Armstrong (CTL+) small genomic segment and that of its variant, Clone 13 (CTL-).</title>
        <authorList>
            <person name="Salvato M."/>
            <person name="Shimomaye E."/>
            <person name="Southern P."/>
            <person name="Oldstone M.B.A."/>
        </authorList>
    </citation>
    <scope>NUCLEOTIDE SEQUENCE [LARGE SCALE GENOMIC DNA]</scope>
</reference>
<organismHost>
    <name type="scientific">Mus musculus</name>
    <name type="common">Mouse</name>
    <dbReference type="NCBI Taxonomy" id="10090"/>
</organismHost>
<dbReference type="Proteomes" id="UP000204492">
    <property type="component" value="Genome"/>
</dbReference>
<dbReference type="GeneID" id="956590"/>
<sequence>MSSATDPPSQSSQDLPLSLNLPPTISYIKVLLDLLKQSLQSLKANQSGKSDSGISRIDLSIHSSWRITLISEPNKCSPVLNRCRKRFPRTSLIFS</sequence>
<organismHost>
    <name type="scientific">Homo sapiens</name>
    <name type="common">Human</name>
    <dbReference type="NCBI Taxonomy" id="9606"/>
</organismHost>
<name>Q83003_LYCVA</name>
<dbReference type="EMBL" id="J04331">
    <property type="protein sequence ID" value="AAA66592.1"/>
    <property type="molecule type" value="Genomic_RNA"/>
</dbReference>
<protein>
    <submittedName>
        <fullName evidence="1">Uncharacterized protein</fullName>
    </submittedName>
</protein>
<dbReference type="RefSeq" id="NP_694846.1">
    <property type="nucleotide sequence ID" value="NC_004291.1"/>
</dbReference>
<proteinExistence type="predicted"/>
<accession>Q83003</accession>
<dbReference type="KEGG" id="vg:956590"/>
<organismHost>
    <name type="scientific">Mesocricetus auratus</name>
    <name type="common">Golden hamster</name>
    <dbReference type="NCBI Taxonomy" id="10036"/>
</organismHost>
<organism evidence="1 2">
    <name type="scientific">Lymphocytic choriomeningitis virus (strain Armstrong)</name>
    <name type="common">LCMV</name>
    <dbReference type="NCBI Taxonomy" id="11624"/>
    <lineage>
        <taxon>Viruses</taxon>
        <taxon>Riboviria</taxon>
        <taxon>Orthornavirae</taxon>
        <taxon>Negarnaviricota</taxon>
        <taxon>Polyploviricotina</taxon>
        <taxon>Bunyaviricetes</taxon>
        <taxon>Hareavirales</taxon>
        <taxon>Arenaviridae</taxon>
        <taxon>Mammarenavirus</taxon>
        <taxon>Mammarenavirus choriomeningitidis</taxon>
    </lineage>
</organism>
<evidence type="ECO:0000313" key="1">
    <source>
        <dbReference type="EMBL" id="AAA66592.1"/>
    </source>
</evidence>